<sequence length="171" mass="18162">MPLPADADWSAWLESGVMSAHRAVEALAIPGEATPPGTTLLWAVARGDTCWMAHVGDSRAYLVRGGRVSPLTVDMTPAGERVRNGREPWHHQNTASDGHVLVSAIGSAPLLVETFSVDWVAGDVLILTSDGLNALPLAQWPCLLHSGASVDQILGLTTWSDNATLVVMRHA</sequence>
<accession>A0A7Y0Q3X9</accession>
<dbReference type="AlphaFoldDB" id="A0A7Y0Q3X9"/>
<keyword evidence="3" id="KW-1185">Reference proteome</keyword>
<dbReference type="InterPro" id="IPR036457">
    <property type="entry name" value="PPM-type-like_dom_sf"/>
</dbReference>
<evidence type="ECO:0000313" key="3">
    <source>
        <dbReference type="Proteomes" id="UP000533476"/>
    </source>
</evidence>
<evidence type="ECO:0000313" key="2">
    <source>
        <dbReference type="EMBL" id="NMP22654.1"/>
    </source>
</evidence>
<dbReference type="InterPro" id="IPR001932">
    <property type="entry name" value="PPM-type_phosphatase-like_dom"/>
</dbReference>
<gene>
    <name evidence="2" type="ORF">HIJ39_09855</name>
</gene>
<feature type="non-terminal residue" evidence="2">
    <location>
        <position position="1"/>
    </location>
</feature>
<organism evidence="2 3">
    <name type="scientific">Sulfobacillus harzensis</name>
    <dbReference type="NCBI Taxonomy" id="2729629"/>
    <lineage>
        <taxon>Bacteria</taxon>
        <taxon>Bacillati</taxon>
        <taxon>Bacillota</taxon>
        <taxon>Clostridia</taxon>
        <taxon>Eubacteriales</taxon>
        <taxon>Clostridiales Family XVII. Incertae Sedis</taxon>
        <taxon>Sulfobacillus</taxon>
    </lineage>
</organism>
<dbReference type="PROSITE" id="PS51746">
    <property type="entry name" value="PPM_2"/>
    <property type="match status" value="1"/>
</dbReference>
<dbReference type="Proteomes" id="UP000533476">
    <property type="component" value="Unassembled WGS sequence"/>
</dbReference>
<proteinExistence type="predicted"/>
<feature type="domain" description="PPM-type phosphatase" evidence="1">
    <location>
        <begin position="1"/>
        <end position="170"/>
    </location>
</feature>
<reference evidence="2 3" key="1">
    <citation type="submission" date="2020-04" db="EMBL/GenBank/DDBJ databases">
        <authorList>
            <person name="Zhang R."/>
            <person name="Schippers A."/>
        </authorList>
    </citation>
    <scope>NUCLEOTIDE SEQUENCE [LARGE SCALE GENOMIC DNA]</scope>
    <source>
        <strain evidence="2 3">DSM 109850</strain>
    </source>
</reference>
<evidence type="ECO:0000259" key="1">
    <source>
        <dbReference type="PROSITE" id="PS51746"/>
    </source>
</evidence>
<protein>
    <recommendedName>
        <fullName evidence="1">PPM-type phosphatase domain-containing protein</fullName>
    </recommendedName>
</protein>
<dbReference type="Gene3D" id="3.60.40.10">
    <property type="entry name" value="PPM-type phosphatase domain"/>
    <property type="match status" value="1"/>
</dbReference>
<dbReference type="Pfam" id="PF13672">
    <property type="entry name" value="PP2C_2"/>
    <property type="match status" value="1"/>
</dbReference>
<dbReference type="SUPFAM" id="SSF81606">
    <property type="entry name" value="PP2C-like"/>
    <property type="match status" value="1"/>
</dbReference>
<dbReference type="EMBL" id="JABBVZ010000027">
    <property type="protein sequence ID" value="NMP22654.1"/>
    <property type="molecule type" value="Genomic_DNA"/>
</dbReference>
<dbReference type="RefSeq" id="WP_207711593.1">
    <property type="nucleotide sequence ID" value="NZ_JABBVZ010000027.1"/>
</dbReference>
<comment type="caution">
    <text evidence="2">The sequence shown here is derived from an EMBL/GenBank/DDBJ whole genome shotgun (WGS) entry which is preliminary data.</text>
</comment>
<name>A0A7Y0Q3X9_9FIRM</name>